<protein>
    <submittedName>
        <fullName evidence="2">Trypsin</fullName>
    </submittedName>
</protein>
<reference evidence="2 3" key="1">
    <citation type="journal article" date="2021" name="PeerJ">
        <title>Analysis of 44 Vibrio anguillarum genomes reveals high genetic diversity.</title>
        <authorList>
            <person name="Hansen M.J."/>
            <person name="Dalsgaard I."/>
        </authorList>
    </citation>
    <scope>NUCLEOTIDE SEQUENCE [LARGE SCALE GENOMIC DNA]</scope>
    <source>
        <strain evidence="2 3">17-16730-2A</strain>
    </source>
</reference>
<dbReference type="InterPro" id="IPR043504">
    <property type="entry name" value="Peptidase_S1_PA_chymotrypsin"/>
</dbReference>
<accession>A0ABD4KTM2</accession>
<organism evidence="2 3">
    <name type="scientific">Vibrio anguillarum</name>
    <name type="common">Listonella anguillarum</name>
    <dbReference type="NCBI Taxonomy" id="55601"/>
    <lineage>
        <taxon>Bacteria</taxon>
        <taxon>Pseudomonadati</taxon>
        <taxon>Pseudomonadota</taxon>
        <taxon>Gammaproteobacteria</taxon>
        <taxon>Vibrionales</taxon>
        <taxon>Vibrionaceae</taxon>
        <taxon>Vibrio</taxon>
    </lineage>
</organism>
<gene>
    <name evidence="2" type="ORF">EAY07_22015</name>
</gene>
<sequence length="155" mass="17570">AQCNSSKHFSNNFFTQEYSQIDQESCDWAETRYEYRQEHGIYKPNRYSITIENPPLDSSDSRFDVNEFGTVLTKYSTFRGDSGGPLIYQGKVYGVASTGVNSHSQVHNQATFYAGFTRPGVFNWIVDTVKKIQNKSMEKNVSTAVLDAPIVFPID</sequence>
<evidence type="ECO:0000313" key="3">
    <source>
        <dbReference type="Proteomes" id="UP000722957"/>
    </source>
</evidence>
<name>A0ABD4KTM2_VIBAN</name>
<dbReference type="AlphaFoldDB" id="A0ABD4KTM2"/>
<evidence type="ECO:0000259" key="1">
    <source>
        <dbReference type="Pfam" id="PF00089"/>
    </source>
</evidence>
<dbReference type="InterPro" id="IPR009003">
    <property type="entry name" value="Peptidase_S1_PA"/>
</dbReference>
<dbReference type="InterPro" id="IPR033116">
    <property type="entry name" value="TRYPSIN_SER"/>
</dbReference>
<dbReference type="Pfam" id="PF00089">
    <property type="entry name" value="Trypsin"/>
    <property type="match status" value="1"/>
</dbReference>
<evidence type="ECO:0000313" key="2">
    <source>
        <dbReference type="EMBL" id="MBF4274629.1"/>
    </source>
</evidence>
<proteinExistence type="predicted"/>
<comment type="caution">
    <text evidence="2">The sequence shown here is derived from an EMBL/GenBank/DDBJ whole genome shotgun (WGS) entry which is preliminary data.</text>
</comment>
<dbReference type="InterPro" id="IPR001254">
    <property type="entry name" value="Trypsin_dom"/>
</dbReference>
<dbReference type="RefSeq" id="WP_194574079.1">
    <property type="nucleotide sequence ID" value="NZ_RDOM01000428.1"/>
</dbReference>
<dbReference type="Proteomes" id="UP000722957">
    <property type="component" value="Unassembled WGS sequence"/>
</dbReference>
<feature type="domain" description="Peptidase S1" evidence="1">
    <location>
        <begin position="73"/>
        <end position="117"/>
    </location>
</feature>
<dbReference type="SUPFAM" id="SSF50494">
    <property type="entry name" value="Trypsin-like serine proteases"/>
    <property type="match status" value="1"/>
</dbReference>
<dbReference type="Gene3D" id="2.40.10.10">
    <property type="entry name" value="Trypsin-like serine proteases"/>
    <property type="match status" value="1"/>
</dbReference>
<feature type="non-terminal residue" evidence="2">
    <location>
        <position position="1"/>
    </location>
</feature>
<dbReference type="EMBL" id="RDOM01000428">
    <property type="protein sequence ID" value="MBF4274629.1"/>
    <property type="molecule type" value="Genomic_DNA"/>
</dbReference>
<dbReference type="PROSITE" id="PS00135">
    <property type="entry name" value="TRYPSIN_SER"/>
    <property type="match status" value="1"/>
</dbReference>